<keyword evidence="2" id="KW-1185">Reference proteome</keyword>
<dbReference type="GeneID" id="81425710"/>
<accession>A0A9W9I934</accession>
<evidence type="ECO:0000313" key="2">
    <source>
        <dbReference type="Proteomes" id="UP001149163"/>
    </source>
</evidence>
<dbReference type="RefSeq" id="XP_056545276.1">
    <property type="nucleotide sequence ID" value="XM_056686534.1"/>
</dbReference>
<gene>
    <name evidence="1" type="ORF">N7482_004409</name>
</gene>
<evidence type="ECO:0000313" key="1">
    <source>
        <dbReference type="EMBL" id="KAJ5168815.1"/>
    </source>
</evidence>
<comment type="caution">
    <text evidence="1">The sequence shown here is derived from an EMBL/GenBank/DDBJ whole genome shotgun (WGS) entry which is preliminary data.</text>
</comment>
<dbReference type="EMBL" id="JAPQKN010000002">
    <property type="protein sequence ID" value="KAJ5168815.1"/>
    <property type="molecule type" value="Genomic_DNA"/>
</dbReference>
<organism evidence="1 2">
    <name type="scientific">Penicillium canariense</name>
    <dbReference type="NCBI Taxonomy" id="189055"/>
    <lineage>
        <taxon>Eukaryota</taxon>
        <taxon>Fungi</taxon>
        <taxon>Dikarya</taxon>
        <taxon>Ascomycota</taxon>
        <taxon>Pezizomycotina</taxon>
        <taxon>Eurotiomycetes</taxon>
        <taxon>Eurotiomycetidae</taxon>
        <taxon>Eurotiales</taxon>
        <taxon>Aspergillaceae</taxon>
        <taxon>Penicillium</taxon>
    </lineage>
</organism>
<proteinExistence type="predicted"/>
<dbReference type="Proteomes" id="UP001149163">
    <property type="component" value="Unassembled WGS sequence"/>
</dbReference>
<dbReference type="AlphaFoldDB" id="A0A9W9I934"/>
<sequence length="161" mass="18057">MQQAGRSGAHRSLVGAQLHVRRPLSREWWGKLRVGTMWRSGAVRAGASEYQIPLGGQVSPQPYYDSQYSREDYPWASSLVVHDCMNALIGLDCQLDTHGVLGSSTSSKEKCRWPYSPPLSRTANHNQANFYSPFPKMEGVMMLKWDLTSDGRLARKKCNLG</sequence>
<name>A0A9W9I934_9EURO</name>
<protein>
    <submittedName>
        <fullName evidence="1">Uncharacterized protein</fullName>
    </submittedName>
</protein>
<reference evidence="1" key="1">
    <citation type="submission" date="2022-11" db="EMBL/GenBank/DDBJ databases">
        <authorList>
            <person name="Petersen C."/>
        </authorList>
    </citation>
    <scope>NUCLEOTIDE SEQUENCE</scope>
    <source>
        <strain evidence="1">IBT 26290</strain>
    </source>
</reference>
<reference evidence="1" key="2">
    <citation type="journal article" date="2023" name="IMA Fungus">
        <title>Comparative genomic study of the Penicillium genus elucidates a diverse pangenome and 15 lateral gene transfer events.</title>
        <authorList>
            <person name="Petersen C."/>
            <person name="Sorensen T."/>
            <person name="Nielsen M.R."/>
            <person name="Sondergaard T.E."/>
            <person name="Sorensen J.L."/>
            <person name="Fitzpatrick D.A."/>
            <person name="Frisvad J.C."/>
            <person name="Nielsen K.L."/>
        </authorList>
    </citation>
    <scope>NUCLEOTIDE SEQUENCE</scope>
    <source>
        <strain evidence="1">IBT 26290</strain>
    </source>
</reference>